<name>Q0RFR9_FRAAA</name>
<evidence type="ECO:0000313" key="3">
    <source>
        <dbReference type="Proteomes" id="UP000000657"/>
    </source>
</evidence>
<sequence>MSVVAAAVTDRRPMPHQAGRFGRLHAPRRRSAPGRGDPASRRASATTPALAAPLAPALAAALLAALVAGCGSTASTAPAAVAAARPPSLLDGASLRLPLDPYLLSPRESVSVAQAYRVLLAQCTRRFGVPDPRPRAATADVPATLNERRYGITDAALAATAGYRVSKPRPGDATPASAGAATAPDPRTLDILTGRHPGAVDGRPVPAGGCVGEAKRRLHATAPAGTDPDLAQRLSQSSYFASGRDERVRAVLRAWSACMRTHALYYSSPLDAAADPRFRTGPVSATETAVAATDIACKKQTNLVGVWFSVESELQRPDLATHRRALERIRQTNQIQLTVARGLGLG</sequence>
<dbReference type="AlphaFoldDB" id="Q0RFR9"/>
<reference evidence="2 3" key="1">
    <citation type="journal article" date="2007" name="Genome Res.">
        <title>Genome characteristics of facultatively symbiotic Frankia sp. strains reflect host range and host plant biogeography.</title>
        <authorList>
            <person name="Normand P."/>
            <person name="Lapierre P."/>
            <person name="Tisa L.S."/>
            <person name="Gogarten J.P."/>
            <person name="Alloisio N."/>
            <person name="Bagnarol E."/>
            <person name="Bassi C.A."/>
            <person name="Berry A.M."/>
            <person name="Bickhart D.M."/>
            <person name="Choisne N."/>
            <person name="Couloux A."/>
            <person name="Cournoyer B."/>
            <person name="Cruveiller S."/>
            <person name="Daubin V."/>
            <person name="Demange N."/>
            <person name="Francino M.P."/>
            <person name="Goltsman E."/>
            <person name="Huang Y."/>
            <person name="Kopp O.R."/>
            <person name="Labarre L."/>
            <person name="Lapidus A."/>
            <person name="Lavire C."/>
            <person name="Marechal J."/>
            <person name="Martinez M."/>
            <person name="Mastronunzio J.E."/>
            <person name="Mullin B.C."/>
            <person name="Niemann J."/>
            <person name="Pujic P."/>
            <person name="Rawnsley T."/>
            <person name="Rouy Z."/>
            <person name="Schenowitz C."/>
            <person name="Sellstedt A."/>
            <person name="Tavares F."/>
            <person name="Tomkins J.P."/>
            <person name="Vallenet D."/>
            <person name="Valverde C."/>
            <person name="Wall L.G."/>
            <person name="Wang Y."/>
            <person name="Medigue C."/>
            <person name="Benson D.R."/>
        </authorList>
    </citation>
    <scope>NUCLEOTIDE SEQUENCE [LARGE SCALE GENOMIC DNA]</scope>
    <source>
        <strain evidence="3">DSM 45986 / CECT 9034 / ACN14a</strain>
    </source>
</reference>
<protein>
    <submittedName>
        <fullName evidence="2">Uncharacterized protein</fullName>
    </submittedName>
</protein>
<feature type="region of interest" description="Disordered" evidence="1">
    <location>
        <begin position="1"/>
        <end position="47"/>
    </location>
</feature>
<dbReference type="eggNOG" id="ENOG50332CB">
    <property type="taxonomic scope" value="Bacteria"/>
</dbReference>
<proteinExistence type="predicted"/>
<dbReference type="HOGENOM" id="CLU_057517_1_0_11"/>
<evidence type="ECO:0000313" key="2">
    <source>
        <dbReference type="EMBL" id="CAJ63672.1"/>
    </source>
</evidence>
<gene>
    <name evidence="2" type="ordered locus">FRAAL5032</name>
</gene>
<feature type="region of interest" description="Disordered" evidence="1">
    <location>
        <begin position="166"/>
        <end position="188"/>
    </location>
</feature>
<feature type="compositionally biased region" description="Low complexity" evidence="1">
    <location>
        <begin position="171"/>
        <end position="186"/>
    </location>
</feature>
<organism evidence="2 3">
    <name type="scientific">Frankia alni (strain DSM 45986 / CECT 9034 / ACN14a)</name>
    <dbReference type="NCBI Taxonomy" id="326424"/>
    <lineage>
        <taxon>Bacteria</taxon>
        <taxon>Bacillati</taxon>
        <taxon>Actinomycetota</taxon>
        <taxon>Actinomycetes</taxon>
        <taxon>Frankiales</taxon>
        <taxon>Frankiaceae</taxon>
        <taxon>Frankia</taxon>
    </lineage>
</organism>
<dbReference type="Proteomes" id="UP000000657">
    <property type="component" value="Chromosome"/>
</dbReference>
<evidence type="ECO:0000256" key="1">
    <source>
        <dbReference type="SAM" id="MobiDB-lite"/>
    </source>
</evidence>
<dbReference type="STRING" id="326424.FRAAL5032"/>
<feature type="compositionally biased region" description="Basic residues" evidence="1">
    <location>
        <begin position="22"/>
        <end position="32"/>
    </location>
</feature>
<dbReference type="KEGG" id="fal:FRAAL5032"/>
<dbReference type="EMBL" id="CT573213">
    <property type="protein sequence ID" value="CAJ63672.1"/>
    <property type="molecule type" value="Genomic_DNA"/>
</dbReference>
<keyword evidence="3" id="KW-1185">Reference proteome</keyword>
<accession>Q0RFR9</accession>